<dbReference type="InterPro" id="IPR043128">
    <property type="entry name" value="Rev_trsase/Diguanyl_cyclase"/>
</dbReference>
<gene>
    <name evidence="3" type="ORF">SAMN04487864_10851</name>
</gene>
<dbReference type="CDD" id="cd01948">
    <property type="entry name" value="EAL"/>
    <property type="match status" value="1"/>
</dbReference>
<evidence type="ECO:0000256" key="1">
    <source>
        <dbReference type="SAM" id="Phobius"/>
    </source>
</evidence>
<name>A0A1G6LVW1_9FIRM</name>
<dbReference type="Pfam" id="PF00563">
    <property type="entry name" value="EAL"/>
    <property type="match status" value="1"/>
</dbReference>
<reference evidence="4" key="1">
    <citation type="submission" date="2016-10" db="EMBL/GenBank/DDBJ databases">
        <authorList>
            <person name="Varghese N."/>
            <person name="Submissions S."/>
        </authorList>
    </citation>
    <scope>NUCLEOTIDE SEQUENCE [LARGE SCALE GENOMIC DNA]</scope>
    <source>
        <strain evidence="4">DSM 11005</strain>
    </source>
</reference>
<feature type="transmembrane region" description="Helical" evidence="1">
    <location>
        <begin position="150"/>
        <end position="170"/>
    </location>
</feature>
<accession>A0A1G6LVW1</accession>
<evidence type="ECO:0000313" key="3">
    <source>
        <dbReference type="EMBL" id="SDC47227.1"/>
    </source>
</evidence>
<dbReference type="SMART" id="SM00052">
    <property type="entry name" value="EAL"/>
    <property type="match status" value="1"/>
</dbReference>
<keyword evidence="1" id="KW-1133">Transmembrane helix</keyword>
<protein>
    <submittedName>
        <fullName evidence="3">EAL domain, c-di-GMP-specific phosphodiesterase class I (Or its enzymatically inactive variant)</fullName>
    </submittedName>
</protein>
<dbReference type="SUPFAM" id="SSF141868">
    <property type="entry name" value="EAL domain-like"/>
    <property type="match status" value="1"/>
</dbReference>
<dbReference type="InterPro" id="IPR001633">
    <property type="entry name" value="EAL_dom"/>
</dbReference>
<dbReference type="OrthoDB" id="9805474at2"/>
<dbReference type="Gene3D" id="3.20.20.450">
    <property type="entry name" value="EAL domain"/>
    <property type="match status" value="1"/>
</dbReference>
<sequence length="649" mass="74800">MINWLGNYNYDYVLASIPIQLILLILYCLRRNLPVRSSYCFLWVMIANLVMTVFDVAACEMNAVWETYPLWAIYGINEIYFIAFIVRGWALFEYTAEECHGYADLGKWLTKFSIVPALITTALVLSTPWTHSIFRIDPGVGYVSSKLYNIIYVCTWLYISMSVLCVLLRWKKIDRRLKTSTLVFNLILGVGLLIRKLFMNTLVTSYFSILAILIIYLTAQNPDLYRDKKTHLFNGDAFNRIGADCILKGVPFHCIVVTINNYEPVKLLYGYQQMKSFMEEYGQWLISHFPHYYVFYLKNGDFLLLQKNHRFEDYKERILRTMEEHFSQAWRSENSDVQLSVSSLVLPYDLFPADMTKVHDFIVHTFNYAYVENRKGNYVVSQDICDKYYREGEVEKALSRALKQNRIEAWFQPIYSVEKDAVIGAEALARLKDPDLGYIPPDEFIRVSERTGEIMEVGRQVFERVCELLSTGEPGRLGINKINVNLSPAQCMNDQLAFELSAVADKYGVSLASINFEITETSFIDSQLIQKQMMQLKEKGATFSLDDFGTGTSNLIRLLKLPIRAVKLDIYMVNTFFKGESNILPSLVKMFREAGMQVVAEGVETREMKEALADMGCDYEQGYYFSKPLPPEEFITFLANYSVSGKNGN</sequence>
<dbReference type="PROSITE" id="PS50883">
    <property type="entry name" value="EAL"/>
    <property type="match status" value="1"/>
</dbReference>
<feature type="transmembrane region" description="Helical" evidence="1">
    <location>
        <begin position="112"/>
        <end position="130"/>
    </location>
</feature>
<dbReference type="EMBL" id="FMYW01000008">
    <property type="protein sequence ID" value="SDC47227.1"/>
    <property type="molecule type" value="Genomic_DNA"/>
</dbReference>
<feature type="transmembrane region" description="Helical" evidence="1">
    <location>
        <begin position="12"/>
        <end position="29"/>
    </location>
</feature>
<dbReference type="InterPro" id="IPR035919">
    <property type="entry name" value="EAL_sf"/>
</dbReference>
<organism evidence="3 4">
    <name type="scientific">Succiniclasticum ruminis</name>
    <dbReference type="NCBI Taxonomy" id="40841"/>
    <lineage>
        <taxon>Bacteria</taxon>
        <taxon>Bacillati</taxon>
        <taxon>Bacillota</taxon>
        <taxon>Negativicutes</taxon>
        <taxon>Acidaminococcales</taxon>
        <taxon>Acidaminococcaceae</taxon>
        <taxon>Succiniclasticum</taxon>
    </lineage>
</organism>
<dbReference type="InterPro" id="IPR050706">
    <property type="entry name" value="Cyclic-di-GMP_PDE-like"/>
</dbReference>
<dbReference type="PANTHER" id="PTHR33121:SF70">
    <property type="entry name" value="SIGNALING PROTEIN YKOW"/>
    <property type="match status" value="1"/>
</dbReference>
<feature type="transmembrane region" description="Helical" evidence="1">
    <location>
        <begin position="41"/>
        <end position="65"/>
    </location>
</feature>
<dbReference type="Proteomes" id="UP000198943">
    <property type="component" value="Unassembled WGS sequence"/>
</dbReference>
<dbReference type="RefSeq" id="WP_093730377.1">
    <property type="nucleotide sequence ID" value="NZ_FMYW01000008.1"/>
</dbReference>
<proteinExistence type="predicted"/>
<feature type="domain" description="EAL" evidence="2">
    <location>
        <begin position="391"/>
        <end position="642"/>
    </location>
</feature>
<keyword evidence="4" id="KW-1185">Reference proteome</keyword>
<dbReference type="PANTHER" id="PTHR33121">
    <property type="entry name" value="CYCLIC DI-GMP PHOSPHODIESTERASE PDEF"/>
    <property type="match status" value="1"/>
</dbReference>
<keyword evidence="1" id="KW-0812">Transmembrane</keyword>
<evidence type="ECO:0000259" key="2">
    <source>
        <dbReference type="PROSITE" id="PS50883"/>
    </source>
</evidence>
<keyword evidence="1" id="KW-0472">Membrane</keyword>
<evidence type="ECO:0000313" key="4">
    <source>
        <dbReference type="Proteomes" id="UP000198943"/>
    </source>
</evidence>
<dbReference type="GO" id="GO:0071111">
    <property type="term" value="F:cyclic-guanylate-specific phosphodiesterase activity"/>
    <property type="evidence" value="ECO:0007669"/>
    <property type="project" value="InterPro"/>
</dbReference>
<dbReference type="AlphaFoldDB" id="A0A1G6LVW1"/>
<dbReference type="Gene3D" id="3.30.70.270">
    <property type="match status" value="1"/>
</dbReference>
<feature type="transmembrane region" description="Helical" evidence="1">
    <location>
        <begin position="71"/>
        <end position="92"/>
    </location>
</feature>
<feature type="transmembrane region" description="Helical" evidence="1">
    <location>
        <begin position="204"/>
        <end position="219"/>
    </location>
</feature>